<dbReference type="Gene3D" id="3.40.1000.10">
    <property type="entry name" value="Mog1/PsbP, alpha/beta/alpha sandwich"/>
    <property type="match status" value="1"/>
</dbReference>
<dbReference type="Proteomes" id="UP001605036">
    <property type="component" value="Unassembled WGS sequence"/>
</dbReference>
<proteinExistence type="predicted"/>
<keyword evidence="4" id="KW-1185">Reference proteome</keyword>
<dbReference type="EMBL" id="JBHFFA010000003">
    <property type="protein sequence ID" value="KAL2635193.1"/>
    <property type="molecule type" value="Genomic_DNA"/>
</dbReference>
<evidence type="ECO:0000313" key="3">
    <source>
        <dbReference type="EMBL" id="KAL2635193.1"/>
    </source>
</evidence>
<dbReference type="AlphaFoldDB" id="A0ABD1YWN7"/>
<accession>A0ABD1YWN7</accession>
<name>A0ABD1YWN7_9MARC</name>
<dbReference type="InterPro" id="IPR016123">
    <property type="entry name" value="Mog1/PsbP_a/b/a-sand"/>
</dbReference>
<dbReference type="SUPFAM" id="SSF55724">
    <property type="entry name" value="Mog1p/PsbP-like"/>
    <property type="match status" value="1"/>
</dbReference>
<sequence>MAQAAGCVRITSPCALTWGSSSSVFVLTGFRSSFLPEKHHVYRIRPTLNARTSDRFLVRSNGGADSSAKTECENSTHPGHAQVALSSGPVVARREILGNAASLLLSSIAFPAIAASEEGSEDGFMLYQDVTDKYSLLVPQEWVKGEGNIKEKNKNSQRKVTAFYPESDSSANVNIVITGLAADYTGLGSFGTADMFAENLVNSLDRSWQKPPGQKARLIDDSSKNGMYYVEYTIQKPGESQRHLLSVIGIANNGWYNRLFTVTAQYTEDDSDKYRERVKKMVSSFRLTA</sequence>
<dbReference type="Pfam" id="PF01789">
    <property type="entry name" value="PsbP"/>
    <property type="match status" value="1"/>
</dbReference>
<dbReference type="InterPro" id="IPR002683">
    <property type="entry name" value="PsbP_C"/>
</dbReference>
<evidence type="ECO:0000259" key="2">
    <source>
        <dbReference type="Pfam" id="PF01789"/>
    </source>
</evidence>
<dbReference type="PANTHER" id="PTHR31407:SF17">
    <property type="entry name" value="PSBP DOMAIN-CONTAINING PROTEIN 3, CHLOROPLASTIC"/>
    <property type="match status" value="1"/>
</dbReference>
<gene>
    <name evidence="3" type="ORF">R1flu_006672</name>
</gene>
<protein>
    <recommendedName>
        <fullName evidence="2">PsbP C-terminal domain-containing protein</fullName>
    </recommendedName>
</protein>
<reference evidence="3 4" key="1">
    <citation type="submission" date="2024-09" db="EMBL/GenBank/DDBJ databases">
        <title>Chromosome-scale assembly of Riccia fluitans.</title>
        <authorList>
            <person name="Paukszto L."/>
            <person name="Sawicki J."/>
            <person name="Karawczyk K."/>
            <person name="Piernik-Szablinska J."/>
            <person name="Szczecinska M."/>
            <person name="Mazdziarz M."/>
        </authorList>
    </citation>
    <scope>NUCLEOTIDE SEQUENCE [LARGE SCALE GENOMIC DNA]</scope>
    <source>
        <strain evidence="3">Rf_01</strain>
        <tissue evidence="3">Aerial parts of the thallus</tissue>
    </source>
</reference>
<comment type="caution">
    <text evidence="3">The sequence shown here is derived from an EMBL/GenBank/DDBJ whole genome shotgun (WGS) entry which is preliminary data.</text>
</comment>
<organism evidence="3 4">
    <name type="scientific">Riccia fluitans</name>
    <dbReference type="NCBI Taxonomy" id="41844"/>
    <lineage>
        <taxon>Eukaryota</taxon>
        <taxon>Viridiplantae</taxon>
        <taxon>Streptophyta</taxon>
        <taxon>Embryophyta</taxon>
        <taxon>Marchantiophyta</taxon>
        <taxon>Marchantiopsida</taxon>
        <taxon>Marchantiidae</taxon>
        <taxon>Marchantiales</taxon>
        <taxon>Ricciaceae</taxon>
        <taxon>Riccia</taxon>
    </lineage>
</organism>
<evidence type="ECO:0000256" key="1">
    <source>
        <dbReference type="SAM" id="MobiDB-lite"/>
    </source>
</evidence>
<evidence type="ECO:0000313" key="4">
    <source>
        <dbReference type="Proteomes" id="UP001605036"/>
    </source>
</evidence>
<dbReference type="PANTHER" id="PTHR31407">
    <property type="match status" value="1"/>
</dbReference>
<feature type="domain" description="PsbP C-terminal" evidence="2">
    <location>
        <begin position="123"/>
        <end position="286"/>
    </location>
</feature>
<feature type="region of interest" description="Disordered" evidence="1">
    <location>
        <begin position="59"/>
        <end position="80"/>
    </location>
</feature>